<comment type="similarity">
    <text evidence="2">Belongs to the tyrosinase family.</text>
</comment>
<keyword evidence="12" id="KW-1185">Reference proteome</keyword>
<name>A0ABR2RNL3_9ROSI</name>
<dbReference type="Pfam" id="PF12143">
    <property type="entry name" value="PPO1_KFDV"/>
    <property type="match status" value="1"/>
</dbReference>
<dbReference type="InterPro" id="IPR016213">
    <property type="entry name" value="Polyphenol_oxidase"/>
</dbReference>
<evidence type="ECO:0000259" key="10">
    <source>
        <dbReference type="PROSITE" id="PS00498"/>
    </source>
</evidence>
<comment type="caution">
    <text evidence="11">The sequence shown here is derived from an EMBL/GenBank/DDBJ whole genome shotgun (WGS) entry which is preliminary data.</text>
</comment>
<evidence type="ECO:0000256" key="6">
    <source>
        <dbReference type="ARBA" id="ARBA00023008"/>
    </source>
</evidence>
<keyword evidence="6" id="KW-0186">Copper</keyword>
<evidence type="ECO:0000256" key="4">
    <source>
        <dbReference type="ARBA" id="ARBA00022784"/>
    </source>
</evidence>
<keyword evidence="5" id="KW-0560">Oxidoreductase</keyword>
<dbReference type="EMBL" id="JBBPBN010000021">
    <property type="protein sequence ID" value="KAK9014344.1"/>
    <property type="molecule type" value="Genomic_DNA"/>
</dbReference>
<accession>A0ABR2RNL3</accession>
<dbReference type="PIRSF" id="PIRSF000290">
    <property type="entry name" value="PPO_plant"/>
    <property type="match status" value="1"/>
</dbReference>
<keyword evidence="7" id="KW-1015">Disulfide bond</keyword>
<dbReference type="Pfam" id="PF12142">
    <property type="entry name" value="PPO1_DWL"/>
    <property type="match status" value="1"/>
</dbReference>
<evidence type="ECO:0000256" key="2">
    <source>
        <dbReference type="ARBA" id="ARBA00009928"/>
    </source>
</evidence>
<keyword evidence="4" id="KW-0883">Thioether bond</keyword>
<dbReference type="InterPro" id="IPR022740">
    <property type="entry name" value="Polyphenol_oxidase_C"/>
</dbReference>
<keyword evidence="3" id="KW-0479">Metal-binding</keyword>
<dbReference type="Proteomes" id="UP001396334">
    <property type="component" value="Unassembled WGS sequence"/>
</dbReference>
<evidence type="ECO:0000256" key="8">
    <source>
        <dbReference type="SAM" id="MobiDB-lite"/>
    </source>
</evidence>
<dbReference type="InterPro" id="IPR050316">
    <property type="entry name" value="Tyrosinase/Hemocyanin"/>
</dbReference>
<proteinExistence type="inferred from homology"/>
<evidence type="ECO:0000313" key="12">
    <source>
        <dbReference type="Proteomes" id="UP001396334"/>
    </source>
</evidence>
<evidence type="ECO:0000256" key="1">
    <source>
        <dbReference type="ARBA" id="ARBA00001973"/>
    </source>
</evidence>
<sequence>MASTVSSSSTPITLPNSSIQTSFLPKTSQLSIFKKKKPFNFVSKKLVSCKASNGDQNNELSSSSNRFDRRDVLLGLGGLYGATNLVSDPFAVAAPVAAPDLDLCERSTVTSKSAGTIKVACCPPKLKDAIDFKPPSFSKIRYRPAAHLVDRHYLDKFTRAMELMKGLPEDDPRNFMQQANVHCAYCNGAYDNSALGLPNQELQVHFSWLFFPFHRLYLYFYERILGKLIGDPDFAMPFWNWDSPDGMLIPEIYVDPNSPLYDEKRNVNHQPPNMVDLDFAGEEEELSKSDLIKSNLSLMYRQMVRNRTATLFHGFAYRAGDKPSPGQGAIENNPHTAIHRWVGDQRQPYKEDMGNFYSAGRDPLFYAHHSNIDRLWNIWKSLPGKKRCDFPDTDWLDSSFLFYDENADLVRVKVRDALETTTLGYDYQRVDLPWLRYKPTPRRPGQGRGRHGHSHDHDHGRGRGRAVAAETNNAAIIRNVYPVVLDKVVRIEVPRPKKYRTRLEKEEEEEVLVFQNIQLNRDVAVKFDVYINDEDDETPTRPEDSEFAGSFTNLPHNNHHPGVKLDTNMTLPISDLLEDLDVEGDDNIVVTLVPKEGKGLVSIGNIKIDYIRD</sequence>
<feature type="domain" description="Tyrosinase copper-binding" evidence="9">
    <location>
        <begin position="205"/>
        <end position="222"/>
    </location>
</feature>
<dbReference type="SUPFAM" id="SSF48056">
    <property type="entry name" value="Di-copper centre-containing domain"/>
    <property type="match status" value="1"/>
</dbReference>
<reference evidence="11 12" key="1">
    <citation type="journal article" date="2024" name="G3 (Bethesda)">
        <title>Genome assembly of Hibiscus sabdariffa L. provides insights into metabolisms of medicinal natural products.</title>
        <authorList>
            <person name="Kim T."/>
        </authorList>
    </citation>
    <scope>NUCLEOTIDE SEQUENCE [LARGE SCALE GENOMIC DNA]</scope>
    <source>
        <strain evidence="11">TK-2024</strain>
        <tissue evidence="11">Old leaves</tissue>
    </source>
</reference>
<dbReference type="InterPro" id="IPR022739">
    <property type="entry name" value="Polyphenol_oxidase_cen"/>
</dbReference>
<protein>
    <recommendedName>
        <fullName evidence="9 10">Tyrosinase copper-binding domain-containing protein</fullName>
    </recommendedName>
</protein>
<dbReference type="PROSITE" id="PS00497">
    <property type="entry name" value="TYROSINASE_1"/>
    <property type="match status" value="1"/>
</dbReference>
<feature type="region of interest" description="Disordered" evidence="8">
    <location>
        <begin position="437"/>
        <end position="465"/>
    </location>
</feature>
<comment type="cofactor">
    <cofactor evidence="1">
        <name>Cu(2+)</name>
        <dbReference type="ChEBI" id="CHEBI:29036"/>
    </cofactor>
</comment>
<organism evidence="11 12">
    <name type="scientific">Hibiscus sabdariffa</name>
    <name type="common">roselle</name>
    <dbReference type="NCBI Taxonomy" id="183260"/>
    <lineage>
        <taxon>Eukaryota</taxon>
        <taxon>Viridiplantae</taxon>
        <taxon>Streptophyta</taxon>
        <taxon>Embryophyta</taxon>
        <taxon>Tracheophyta</taxon>
        <taxon>Spermatophyta</taxon>
        <taxon>Magnoliopsida</taxon>
        <taxon>eudicotyledons</taxon>
        <taxon>Gunneridae</taxon>
        <taxon>Pentapetalae</taxon>
        <taxon>rosids</taxon>
        <taxon>malvids</taxon>
        <taxon>Malvales</taxon>
        <taxon>Malvaceae</taxon>
        <taxon>Malvoideae</taxon>
        <taxon>Hibiscus</taxon>
    </lineage>
</organism>
<dbReference type="Gene3D" id="1.10.1280.10">
    <property type="entry name" value="Di-copper center containing domain from catechol oxidase"/>
    <property type="match status" value="1"/>
</dbReference>
<evidence type="ECO:0000256" key="7">
    <source>
        <dbReference type="ARBA" id="ARBA00023157"/>
    </source>
</evidence>
<evidence type="ECO:0000256" key="5">
    <source>
        <dbReference type="ARBA" id="ARBA00023002"/>
    </source>
</evidence>
<dbReference type="PANTHER" id="PTHR11474">
    <property type="entry name" value="TYROSINASE FAMILY MEMBER"/>
    <property type="match status" value="1"/>
</dbReference>
<gene>
    <name evidence="11" type="ORF">V6N11_005506</name>
</gene>
<evidence type="ECO:0000259" key="9">
    <source>
        <dbReference type="PROSITE" id="PS00497"/>
    </source>
</evidence>
<dbReference type="PRINTS" id="PR00092">
    <property type="entry name" value="TYROSINASE"/>
</dbReference>
<evidence type="ECO:0000256" key="3">
    <source>
        <dbReference type="ARBA" id="ARBA00022723"/>
    </source>
</evidence>
<dbReference type="InterPro" id="IPR002227">
    <property type="entry name" value="Tyrosinase_Cu-bd"/>
</dbReference>
<feature type="domain" description="Tyrosinase copper-binding" evidence="10">
    <location>
        <begin position="362"/>
        <end position="373"/>
    </location>
</feature>
<dbReference type="PANTHER" id="PTHR11474:SF87">
    <property type="entry name" value="POLYPHENOL OXIDASE, CHLOROPLASTIC-LIKE"/>
    <property type="match status" value="1"/>
</dbReference>
<dbReference type="PROSITE" id="PS00498">
    <property type="entry name" value="TYROSINASE_2"/>
    <property type="match status" value="1"/>
</dbReference>
<dbReference type="Pfam" id="PF00264">
    <property type="entry name" value="Tyrosinase"/>
    <property type="match status" value="1"/>
</dbReference>
<evidence type="ECO:0000313" key="11">
    <source>
        <dbReference type="EMBL" id="KAK9014344.1"/>
    </source>
</evidence>
<dbReference type="InterPro" id="IPR008922">
    <property type="entry name" value="Di-copper_centre_dom_sf"/>
</dbReference>